<protein>
    <submittedName>
        <fullName evidence="2">Uncharacterized protein</fullName>
    </submittedName>
</protein>
<dbReference type="AlphaFoldDB" id="A0AAV4S1N5"/>
<organism evidence="2 3">
    <name type="scientific">Caerostris darwini</name>
    <dbReference type="NCBI Taxonomy" id="1538125"/>
    <lineage>
        <taxon>Eukaryota</taxon>
        <taxon>Metazoa</taxon>
        <taxon>Ecdysozoa</taxon>
        <taxon>Arthropoda</taxon>
        <taxon>Chelicerata</taxon>
        <taxon>Arachnida</taxon>
        <taxon>Araneae</taxon>
        <taxon>Araneomorphae</taxon>
        <taxon>Entelegynae</taxon>
        <taxon>Araneoidea</taxon>
        <taxon>Araneidae</taxon>
        <taxon>Caerostris</taxon>
    </lineage>
</organism>
<evidence type="ECO:0000256" key="1">
    <source>
        <dbReference type="SAM" id="MobiDB-lite"/>
    </source>
</evidence>
<feature type="compositionally biased region" description="Basic and acidic residues" evidence="1">
    <location>
        <begin position="80"/>
        <end position="94"/>
    </location>
</feature>
<dbReference type="EMBL" id="BPLQ01007064">
    <property type="protein sequence ID" value="GIY27532.1"/>
    <property type="molecule type" value="Genomic_DNA"/>
</dbReference>
<evidence type="ECO:0000313" key="3">
    <source>
        <dbReference type="Proteomes" id="UP001054837"/>
    </source>
</evidence>
<evidence type="ECO:0000313" key="2">
    <source>
        <dbReference type="EMBL" id="GIY27532.1"/>
    </source>
</evidence>
<name>A0AAV4S1N5_9ARAC</name>
<dbReference type="Proteomes" id="UP001054837">
    <property type="component" value="Unassembled WGS sequence"/>
</dbReference>
<proteinExistence type="predicted"/>
<reference evidence="2 3" key="1">
    <citation type="submission" date="2021-06" db="EMBL/GenBank/DDBJ databases">
        <title>Caerostris darwini draft genome.</title>
        <authorList>
            <person name="Kono N."/>
            <person name="Arakawa K."/>
        </authorList>
    </citation>
    <scope>NUCLEOTIDE SEQUENCE [LARGE SCALE GENOMIC DNA]</scope>
</reference>
<keyword evidence="3" id="KW-1185">Reference proteome</keyword>
<accession>A0AAV4S1N5</accession>
<feature type="region of interest" description="Disordered" evidence="1">
    <location>
        <begin position="67"/>
        <end position="94"/>
    </location>
</feature>
<gene>
    <name evidence="2" type="ORF">CDAR_497131</name>
</gene>
<sequence>MATNRSLENRHLHWIMDDTQTIHLVLNCKSAALLAAKVCPISKKMRKAEGGSAPLYAMPYLNKEGGQTIRHYEPQAQTESGHEAKRDFVGSKLS</sequence>
<comment type="caution">
    <text evidence="2">The sequence shown here is derived from an EMBL/GenBank/DDBJ whole genome shotgun (WGS) entry which is preliminary data.</text>
</comment>